<dbReference type="SUPFAM" id="SSF48179">
    <property type="entry name" value="6-phosphogluconate dehydrogenase C-terminal domain-like"/>
    <property type="match status" value="1"/>
</dbReference>
<evidence type="ECO:0000256" key="2">
    <source>
        <dbReference type="ARBA" id="ARBA00009463"/>
    </source>
</evidence>
<dbReference type="SUPFAM" id="SSF51735">
    <property type="entry name" value="NAD(P)-binding Rossmann-fold domains"/>
    <property type="match status" value="1"/>
</dbReference>
<keyword evidence="3" id="KW-0560">Oxidoreductase</keyword>
<dbReference type="Gene3D" id="1.10.1040.10">
    <property type="entry name" value="N-(1-d-carboxylethyl)-l-norvaline Dehydrogenase, domain 2"/>
    <property type="match status" value="1"/>
</dbReference>
<organism evidence="6 7">
    <name type="scientific">Streptomyces blastmyceticus</name>
    <dbReference type="NCBI Taxonomy" id="68180"/>
    <lineage>
        <taxon>Bacteria</taxon>
        <taxon>Bacillati</taxon>
        <taxon>Actinomycetota</taxon>
        <taxon>Actinomycetes</taxon>
        <taxon>Kitasatosporales</taxon>
        <taxon>Streptomycetaceae</taxon>
        <taxon>Streptomyces</taxon>
    </lineage>
</organism>
<reference evidence="6 7" key="1">
    <citation type="journal article" date="2019" name="Int. J. Syst. Evol. Microbiol.">
        <title>The Global Catalogue of Microorganisms (GCM) 10K type strain sequencing project: providing services to taxonomists for standard genome sequencing and annotation.</title>
        <authorList>
            <consortium name="The Broad Institute Genomics Platform"/>
            <consortium name="The Broad Institute Genome Sequencing Center for Infectious Disease"/>
            <person name="Wu L."/>
            <person name="Ma J."/>
        </authorList>
    </citation>
    <scope>NUCLEOTIDE SEQUENCE [LARGE SCALE GENOMIC DNA]</scope>
    <source>
        <strain evidence="6 7">JCM 4565</strain>
    </source>
</reference>
<dbReference type="EMBL" id="BAAABW010000023">
    <property type="protein sequence ID" value="GAA0360029.1"/>
    <property type="molecule type" value="Genomic_DNA"/>
</dbReference>
<dbReference type="PANTHER" id="PTHR48075">
    <property type="entry name" value="3-HYDROXYACYL-COA DEHYDROGENASE FAMILY PROTEIN"/>
    <property type="match status" value="1"/>
</dbReference>
<accession>A0ABN0XBC7</accession>
<evidence type="ECO:0000256" key="3">
    <source>
        <dbReference type="ARBA" id="ARBA00023002"/>
    </source>
</evidence>
<dbReference type="PANTHER" id="PTHR48075:SF5">
    <property type="entry name" value="3-HYDROXYBUTYRYL-COA DEHYDROGENASE"/>
    <property type="match status" value="1"/>
</dbReference>
<name>A0ABN0XBC7_9ACTN</name>
<dbReference type="InterPro" id="IPR036291">
    <property type="entry name" value="NAD(P)-bd_dom_sf"/>
</dbReference>
<comment type="caution">
    <text evidence="6">The sequence shown here is derived from an EMBL/GenBank/DDBJ whole genome shotgun (WGS) entry which is preliminary data.</text>
</comment>
<dbReference type="Proteomes" id="UP001500063">
    <property type="component" value="Unassembled WGS sequence"/>
</dbReference>
<dbReference type="InterPro" id="IPR006108">
    <property type="entry name" value="3HC_DH_C"/>
</dbReference>
<dbReference type="RefSeq" id="WP_344119809.1">
    <property type="nucleotide sequence ID" value="NZ_BAAABW010000023.1"/>
</dbReference>
<dbReference type="InterPro" id="IPR006176">
    <property type="entry name" value="3-OHacyl-CoA_DH_NAD-bd"/>
</dbReference>
<dbReference type="InterPro" id="IPR008927">
    <property type="entry name" value="6-PGluconate_DH-like_C_sf"/>
</dbReference>
<evidence type="ECO:0000256" key="1">
    <source>
        <dbReference type="ARBA" id="ARBA00005086"/>
    </source>
</evidence>
<dbReference type="PIRSF" id="PIRSF000105">
    <property type="entry name" value="HCDH"/>
    <property type="match status" value="1"/>
</dbReference>
<dbReference type="Gene3D" id="3.40.50.720">
    <property type="entry name" value="NAD(P)-binding Rossmann-like Domain"/>
    <property type="match status" value="1"/>
</dbReference>
<feature type="domain" description="3-hydroxyacyl-CoA dehydrogenase C-terminal" evidence="4">
    <location>
        <begin position="187"/>
        <end position="283"/>
    </location>
</feature>
<dbReference type="InterPro" id="IPR013328">
    <property type="entry name" value="6PGD_dom2"/>
</dbReference>
<sequence length="288" mass="30557">MLAKLQSDSIAVFGAGVMGRSITALALGRGVDVVLVDVSDDVLRDARAEITQQMRHGQLMGAFPAGRTPGTLTTTLSGEDATDAGVVIEAITEDASLKARLMAEISRTIPAGVPLITNTSGIPIAELAKSVRRPAELAGVHFMNPAYLIEMVEVVRGPQTGDDAMAAVLSFLERLGKKTVVVRDAPGFVTSRLLHPMINEAARIVAEGTASVESVDRLMHGCLGHPTGPLRTADLIGLDNLADALRLLAERTGNSTFEPCELLMEKVRRGDLGRKTGRGFYDYGEVLS</sequence>
<evidence type="ECO:0000313" key="6">
    <source>
        <dbReference type="EMBL" id="GAA0360029.1"/>
    </source>
</evidence>
<evidence type="ECO:0000259" key="5">
    <source>
        <dbReference type="Pfam" id="PF02737"/>
    </source>
</evidence>
<comment type="similarity">
    <text evidence="2">Belongs to the 3-hydroxyacyl-CoA dehydrogenase family.</text>
</comment>
<comment type="pathway">
    <text evidence="1">Lipid metabolism; butanoate metabolism.</text>
</comment>
<proteinExistence type="inferred from homology"/>
<dbReference type="Pfam" id="PF00725">
    <property type="entry name" value="3HCDH"/>
    <property type="match status" value="1"/>
</dbReference>
<keyword evidence="7" id="KW-1185">Reference proteome</keyword>
<protein>
    <submittedName>
        <fullName evidence="6">3-hydroxybutyryl-CoA dehydrogenase</fullName>
    </submittedName>
</protein>
<evidence type="ECO:0000259" key="4">
    <source>
        <dbReference type="Pfam" id="PF00725"/>
    </source>
</evidence>
<dbReference type="InterPro" id="IPR022694">
    <property type="entry name" value="3-OHacyl-CoA_DH"/>
</dbReference>
<feature type="domain" description="3-hydroxyacyl-CoA dehydrogenase NAD binding" evidence="5">
    <location>
        <begin position="10"/>
        <end position="184"/>
    </location>
</feature>
<dbReference type="Pfam" id="PF02737">
    <property type="entry name" value="3HCDH_N"/>
    <property type="match status" value="1"/>
</dbReference>
<gene>
    <name evidence="6" type="ORF">GCM10010319_41770</name>
</gene>
<evidence type="ECO:0000313" key="7">
    <source>
        <dbReference type="Proteomes" id="UP001500063"/>
    </source>
</evidence>